<evidence type="ECO:0000256" key="2">
    <source>
        <dbReference type="ARBA" id="ARBA00022490"/>
    </source>
</evidence>
<dbReference type="InterPro" id="IPR035437">
    <property type="entry name" value="SNase_OB-fold_sf"/>
</dbReference>
<dbReference type="FunFam" id="2.40.50.90:FF:000010">
    <property type="entry name" value="Ribonuclease"/>
    <property type="match status" value="1"/>
</dbReference>
<dbReference type="EMBL" id="CM000780">
    <property type="protein sequence ID" value="AQK52815.1"/>
    <property type="molecule type" value="Genomic_DNA"/>
</dbReference>
<dbReference type="Pfam" id="PF00567">
    <property type="entry name" value="TUDOR"/>
    <property type="match status" value="1"/>
</dbReference>
<dbReference type="GO" id="GO:0005737">
    <property type="term" value="C:cytoplasm"/>
    <property type="evidence" value="ECO:0007669"/>
    <property type="project" value="UniProtKB-SubCell"/>
</dbReference>
<dbReference type="Gene3D" id="2.30.30.140">
    <property type="match status" value="1"/>
</dbReference>
<dbReference type="Gene3D" id="2.40.50.90">
    <property type="match status" value="3"/>
</dbReference>
<dbReference type="InterPro" id="IPR016071">
    <property type="entry name" value="Staphylococal_nuclease_OB-fold"/>
</dbReference>
<evidence type="ECO:0000313" key="6">
    <source>
        <dbReference type="EMBL" id="AQK52815.1"/>
    </source>
</evidence>
<dbReference type="SMART" id="SM00318">
    <property type="entry name" value="SNc"/>
    <property type="match status" value="2"/>
</dbReference>
<name>A0A1D6Q2J0_MAIZE</name>
<evidence type="ECO:0000256" key="5">
    <source>
        <dbReference type="SAM" id="MobiDB-lite"/>
    </source>
</evidence>
<dbReference type="PROSITE" id="PS50830">
    <property type="entry name" value="TNASE_3"/>
    <property type="match status" value="1"/>
</dbReference>
<evidence type="ECO:0000256" key="4">
    <source>
        <dbReference type="ARBA" id="ARBA00022737"/>
    </source>
</evidence>
<proteinExistence type="predicted"/>
<gene>
    <name evidence="6" type="ORF">ZEAMMB73_Zm00001d050606</name>
</gene>
<dbReference type="PANTHER" id="PTHR12302:SF2">
    <property type="entry name" value="STAPHYLOCOCCAL NUCLEASE DOMAIN-CONTAINING PROTEIN 1"/>
    <property type="match status" value="1"/>
</dbReference>
<dbReference type="FunFam" id="2.30.30.140:FF:000018">
    <property type="entry name" value="Serine/threonine-protein kinase 31"/>
    <property type="match status" value="1"/>
</dbReference>
<accession>A0A1D6Q2J0</accession>
<keyword evidence="2" id="KW-0963">Cytoplasm</keyword>
<keyword evidence="4" id="KW-0677">Repeat</keyword>
<dbReference type="InterPro" id="IPR002999">
    <property type="entry name" value="Tudor"/>
</dbReference>
<dbReference type="Pfam" id="PF00565">
    <property type="entry name" value="SNase"/>
    <property type="match status" value="2"/>
</dbReference>
<dbReference type="FunFam" id="2.40.50.90:FF:000015">
    <property type="entry name" value="Ribonuclease"/>
    <property type="match status" value="1"/>
</dbReference>
<dbReference type="PANTHER" id="PTHR12302">
    <property type="entry name" value="EBNA2 BINDING PROTEIN P100"/>
    <property type="match status" value="1"/>
</dbReference>
<evidence type="ECO:0000256" key="3">
    <source>
        <dbReference type="ARBA" id="ARBA00022553"/>
    </source>
</evidence>
<evidence type="ECO:0000256" key="1">
    <source>
        <dbReference type="ARBA" id="ARBA00004496"/>
    </source>
</evidence>
<feature type="region of interest" description="Disordered" evidence="5">
    <location>
        <begin position="153"/>
        <end position="172"/>
    </location>
</feature>
<dbReference type="PROSITE" id="PS50304">
    <property type="entry name" value="TUDOR"/>
    <property type="match status" value="1"/>
</dbReference>
<dbReference type="ExpressionAtlas" id="A0A1D6Q2J0">
    <property type="expression patterns" value="baseline and differential"/>
</dbReference>
<dbReference type="SMART" id="SM00333">
    <property type="entry name" value="TUDOR"/>
    <property type="match status" value="1"/>
</dbReference>
<dbReference type="SUPFAM" id="SSF50199">
    <property type="entry name" value="Staphylococcal nuclease"/>
    <property type="match status" value="3"/>
</dbReference>
<comment type="subcellular location">
    <subcellularLocation>
        <location evidence="1">Cytoplasm</location>
    </subcellularLocation>
</comment>
<dbReference type="CDD" id="cd20443">
    <property type="entry name" value="Tudor_AtTudor1-like"/>
    <property type="match status" value="1"/>
</dbReference>
<protein>
    <submittedName>
        <fullName evidence="6">TUDOR-SN protein 1</fullName>
    </submittedName>
</protein>
<reference evidence="6" key="1">
    <citation type="submission" date="2015-12" db="EMBL/GenBank/DDBJ databases">
        <title>Update maize B73 reference genome by single molecule sequencing technologies.</title>
        <authorList>
            <consortium name="Maize Genome Sequencing Project"/>
            <person name="Ware D."/>
        </authorList>
    </citation>
    <scope>NUCLEOTIDE SEQUENCE</scope>
    <source>
        <tissue evidence="6">Seedling</tissue>
    </source>
</reference>
<dbReference type="AlphaFoldDB" id="A0A1D6Q2J0"/>
<keyword evidence="3" id="KW-0597">Phosphoprotein</keyword>
<organism evidence="6">
    <name type="scientific">Zea mays</name>
    <name type="common">Maize</name>
    <dbReference type="NCBI Taxonomy" id="4577"/>
    <lineage>
        <taxon>Eukaryota</taxon>
        <taxon>Viridiplantae</taxon>
        <taxon>Streptophyta</taxon>
        <taxon>Embryophyta</taxon>
        <taxon>Tracheophyta</taxon>
        <taxon>Spermatophyta</taxon>
        <taxon>Magnoliopsida</taxon>
        <taxon>Liliopsida</taxon>
        <taxon>Poales</taxon>
        <taxon>Poaceae</taxon>
        <taxon>PACMAD clade</taxon>
        <taxon>Panicoideae</taxon>
        <taxon>Andropogonodae</taxon>
        <taxon>Andropogoneae</taxon>
        <taxon>Tripsacinae</taxon>
        <taxon>Zea</taxon>
    </lineage>
</organism>
<feature type="region of interest" description="Disordered" evidence="5">
    <location>
        <begin position="608"/>
        <end position="628"/>
    </location>
</feature>
<dbReference type="InterPro" id="IPR047395">
    <property type="entry name" value="Tudor_AtTudor1-like"/>
</dbReference>
<sequence>MLDVEVKIKLKNAELQAKKDQLRIWTGFKPPATNSKPIHDQKFNGKVVEVVSGDCIIVADDSAPYGSPSAERRVNLSSIRAPKLGNARTDVKPDHFAREAKEFLRTRLIGKQVAVEMEYSRRISTVDGQSAAPTANMADTRVLDYGSVFLGSPSQTDGDDTSSAPSSASQPGVNVAELLLSRGFAKTSKHRDYEERSHYYDALLAAESRAEKAKKGVHSQKESPVMHITDLTTVSAKKAKDFLPFLQRNRRHSAIVEYVFSGHRFKLTIPKETCSIAFSLSGVRCPGKGEPYSDEAIALMRRRILQRDVEIEVEAVDRTGTFIGSLWESKTNMGSVLLEAEQSAKQQKIKIWENYVEGENASNGSTPESKQKQILKVVVTEVLGGGKFYVQTMGDQRVASIQQQLASLKLKDAPVIGAFNPVKGEIVLAQFSVDNSWNRAMIVNGPRSVESPDDKFEVFYIDYGNQEVVTYSRLRPVDPSVSSSPALAQLCSLAFIKVPSLEDDFGQEAAEYLSECLLSSSKQYRAMIEEHDTSGGKSKGQGTGNVLIVTLVDAETESSINATMLEEGLARLERSKRWDTRERKTALQNLEQFQDKAKKERLRIWQYGDVESDEDEQAPPARKPGGRR</sequence>
<dbReference type="SUPFAM" id="SSF63748">
    <property type="entry name" value="Tudor/PWWP/MBT"/>
    <property type="match status" value="1"/>
</dbReference>